<keyword evidence="1" id="KW-1133">Transmembrane helix</keyword>
<organism evidence="2 3">
    <name type="scientific">Algimonas porphyrae</name>
    <dbReference type="NCBI Taxonomy" id="1128113"/>
    <lineage>
        <taxon>Bacteria</taxon>
        <taxon>Pseudomonadati</taxon>
        <taxon>Pseudomonadota</taxon>
        <taxon>Alphaproteobacteria</taxon>
        <taxon>Maricaulales</taxon>
        <taxon>Robiginitomaculaceae</taxon>
        <taxon>Algimonas</taxon>
    </lineage>
</organism>
<sequence>MFFRRIKDHLRNDNWFAVAVDFLVVVGGVGIALWAESTIRMQSTEADIAALEQTLAQERLSIYLNAAERVSLSDCRVQRIGVLTDALLESDGNWPGMPLEGAQNSGFRTYVPMAWLEPIKRYPIHSWDAALSQGLIGSMSQDRVAILSAFFAAVEALVEFQAASNDLATRVQVLSLDMNMSPETKVDFLRLLSELDHNSAIAEIAAQQVKALAEAAGMGLTADQAALLKTQLDRTNAIAIQSVGECFEPISTAFLE</sequence>
<reference evidence="2" key="2">
    <citation type="submission" date="2023-01" db="EMBL/GenBank/DDBJ databases">
        <title>Draft genome sequence of Algimonas porphyrae strain NBRC 108216.</title>
        <authorList>
            <person name="Sun Q."/>
            <person name="Mori K."/>
        </authorList>
    </citation>
    <scope>NUCLEOTIDE SEQUENCE</scope>
    <source>
        <strain evidence="2">NBRC 108216</strain>
    </source>
</reference>
<evidence type="ECO:0000313" key="2">
    <source>
        <dbReference type="EMBL" id="GLQ21346.1"/>
    </source>
</evidence>
<name>A0ABQ5V1K7_9PROT</name>
<keyword evidence="1" id="KW-0472">Membrane</keyword>
<evidence type="ECO:0000256" key="1">
    <source>
        <dbReference type="SAM" id="Phobius"/>
    </source>
</evidence>
<dbReference type="Proteomes" id="UP001161390">
    <property type="component" value="Unassembled WGS sequence"/>
</dbReference>
<keyword evidence="3" id="KW-1185">Reference proteome</keyword>
<evidence type="ECO:0000313" key="3">
    <source>
        <dbReference type="Proteomes" id="UP001161390"/>
    </source>
</evidence>
<keyword evidence="1" id="KW-0812">Transmembrane</keyword>
<gene>
    <name evidence="2" type="ORF">GCM10007854_23010</name>
</gene>
<accession>A0ABQ5V1K7</accession>
<comment type="caution">
    <text evidence="2">The sequence shown here is derived from an EMBL/GenBank/DDBJ whole genome shotgun (WGS) entry which is preliminary data.</text>
</comment>
<reference evidence="2" key="1">
    <citation type="journal article" date="2014" name="Int. J. Syst. Evol. Microbiol.">
        <title>Complete genome of a new Firmicutes species belonging to the dominant human colonic microbiota ('Ruminococcus bicirculans') reveals two chromosomes and a selective capacity to utilize plant glucans.</title>
        <authorList>
            <consortium name="NISC Comparative Sequencing Program"/>
            <person name="Wegmann U."/>
            <person name="Louis P."/>
            <person name="Goesmann A."/>
            <person name="Henrissat B."/>
            <person name="Duncan S.H."/>
            <person name="Flint H.J."/>
        </authorList>
    </citation>
    <scope>NUCLEOTIDE SEQUENCE</scope>
    <source>
        <strain evidence="2">NBRC 108216</strain>
    </source>
</reference>
<proteinExistence type="predicted"/>
<protein>
    <submittedName>
        <fullName evidence="2">Uncharacterized protein</fullName>
    </submittedName>
</protein>
<dbReference type="RefSeq" id="WP_284372797.1">
    <property type="nucleotide sequence ID" value="NZ_BSNJ01000005.1"/>
</dbReference>
<feature type="transmembrane region" description="Helical" evidence="1">
    <location>
        <begin position="15"/>
        <end position="35"/>
    </location>
</feature>
<dbReference type="EMBL" id="BSNJ01000005">
    <property type="protein sequence ID" value="GLQ21346.1"/>
    <property type="molecule type" value="Genomic_DNA"/>
</dbReference>